<dbReference type="AlphaFoldDB" id="A0A1Y1WXA0"/>
<feature type="region of interest" description="Disordered" evidence="1">
    <location>
        <begin position="1"/>
        <end position="36"/>
    </location>
</feature>
<gene>
    <name evidence="2" type="ORF">BCR32DRAFT_302049</name>
</gene>
<reference evidence="2 3" key="2">
    <citation type="submission" date="2016-08" db="EMBL/GenBank/DDBJ databases">
        <title>Pervasive Adenine N6-methylation of Active Genes in Fungi.</title>
        <authorList>
            <consortium name="DOE Joint Genome Institute"/>
            <person name="Mondo S.J."/>
            <person name="Dannebaum R.O."/>
            <person name="Kuo R.C."/>
            <person name="Labutti K."/>
            <person name="Haridas S."/>
            <person name="Kuo A."/>
            <person name="Salamov A."/>
            <person name="Ahrendt S.R."/>
            <person name="Lipzen A."/>
            <person name="Sullivan W."/>
            <person name="Andreopoulos W.B."/>
            <person name="Clum A."/>
            <person name="Lindquist E."/>
            <person name="Daum C."/>
            <person name="Ramamoorthy G.K."/>
            <person name="Gryganskyi A."/>
            <person name="Culley D."/>
            <person name="Magnuson J.K."/>
            <person name="James T.Y."/>
            <person name="O'Malley M.A."/>
            <person name="Stajich J.E."/>
            <person name="Spatafora J.W."/>
            <person name="Visel A."/>
            <person name="Grigoriev I.V."/>
        </authorList>
    </citation>
    <scope>NUCLEOTIDE SEQUENCE [LARGE SCALE GENOMIC DNA]</scope>
    <source>
        <strain evidence="2 3">S4</strain>
    </source>
</reference>
<dbReference type="EMBL" id="MCFG01000220">
    <property type="protein sequence ID" value="ORX78171.1"/>
    <property type="molecule type" value="Genomic_DNA"/>
</dbReference>
<proteinExistence type="predicted"/>
<organism evidence="2 3">
    <name type="scientific">Anaeromyces robustus</name>
    <dbReference type="NCBI Taxonomy" id="1754192"/>
    <lineage>
        <taxon>Eukaryota</taxon>
        <taxon>Fungi</taxon>
        <taxon>Fungi incertae sedis</taxon>
        <taxon>Chytridiomycota</taxon>
        <taxon>Chytridiomycota incertae sedis</taxon>
        <taxon>Neocallimastigomycetes</taxon>
        <taxon>Neocallimastigales</taxon>
        <taxon>Neocallimastigaceae</taxon>
        <taxon>Anaeromyces</taxon>
    </lineage>
</organism>
<evidence type="ECO:0000313" key="2">
    <source>
        <dbReference type="EMBL" id="ORX78171.1"/>
    </source>
</evidence>
<protein>
    <submittedName>
        <fullName evidence="2">Uncharacterized protein</fullName>
    </submittedName>
</protein>
<accession>A0A1Y1WXA0</accession>
<comment type="caution">
    <text evidence="2">The sequence shown here is derived from an EMBL/GenBank/DDBJ whole genome shotgun (WGS) entry which is preliminary data.</text>
</comment>
<sequence>MIRGKRVNNKKNKRNKKKDNKEKTNQNNNNNNKTCKTNTSVSVMDYCRTLINTFDDLDIIYTNCPISEENFYFNEKFKQTIINVFKWKSDNPEHLTDAHIFTKLFNDEIQYWGINGRTASYFDNFNRIYYNENQFNNKKAKYPFYFNSLVDLYDEYNVYSEVVLMVSELLPSKIEFSRRVLFGRVIEIINLGPLQDYIEIPLEIPILNDYLNRYSFFLFGNFRLQWCFCFYSSIFTSS</sequence>
<reference evidence="2 3" key="1">
    <citation type="submission" date="2016-08" db="EMBL/GenBank/DDBJ databases">
        <title>A Parts List for Fungal Cellulosomes Revealed by Comparative Genomics.</title>
        <authorList>
            <consortium name="DOE Joint Genome Institute"/>
            <person name="Haitjema C.H."/>
            <person name="Gilmore S.P."/>
            <person name="Henske J.K."/>
            <person name="Solomon K.V."/>
            <person name="De Groot R."/>
            <person name="Kuo A."/>
            <person name="Mondo S.J."/>
            <person name="Salamov A.A."/>
            <person name="Labutti K."/>
            <person name="Zhao Z."/>
            <person name="Chiniquy J."/>
            <person name="Barry K."/>
            <person name="Brewer H.M."/>
            <person name="Purvine S.O."/>
            <person name="Wright A.T."/>
            <person name="Boxma B."/>
            <person name="Van Alen T."/>
            <person name="Hackstein J.H."/>
            <person name="Baker S.E."/>
            <person name="Grigoriev I.V."/>
            <person name="O'Malley M.A."/>
        </authorList>
    </citation>
    <scope>NUCLEOTIDE SEQUENCE [LARGE SCALE GENOMIC DNA]</scope>
    <source>
        <strain evidence="2 3">S4</strain>
    </source>
</reference>
<keyword evidence="3" id="KW-1185">Reference proteome</keyword>
<evidence type="ECO:0000256" key="1">
    <source>
        <dbReference type="SAM" id="MobiDB-lite"/>
    </source>
</evidence>
<name>A0A1Y1WXA0_9FUNG</name>
<feature type="compositionally biased region" description="Low complexity" evidence="1">
    <location>
        <begin position="25"/>
        <end position="36"/>
    </location>
</feature>
<feature type="compositionally biased region" description="Basic residues" evidence="1">
    <location>
        <begin position="1"/>
        <end position="18"/>
    </location>
</feature>
<dbReference type="Proteomes" id="UP000193944">
    <property type="component" value="Unassembled WGS sequence"/>
</dbReference>
<dbReference type="OrthoDB" id="10447956at2759"/>
<evidence type="ECO:0000313" key="3">
    <source>
        <dbReference type="Proteomes" id="UP000193944"/>
    </source>
</evidence>